<dbReference type="AlphaFoldDB" id="A0A0A1YK72"/>
<dbReference type="EMBL" id="AWSQ01000004">
    <property type="protein sequence ID" value="KFX69054.1"/>
    <property type="molecule type" value="Genomic_DNA"/>
</dbReference>
<keyword evidence="2" id="KW-1185">Reference proteome</keyword>
<evidence type="ECO:0000313" key="1">
    <source>
        <dbReference type="EMBL" id="KFX69054.1"/>
    </source>
</evidence>
<sequence>MRSSNDYALRGACYEIQKTLDAMWGPCEVGVSVQVLRREWVFEGRVPPRLPQSIVVGTMRPLTVEQRSSRN</sequence>
<gene>
    <name evidence="1" type="ORF">TMS3_0116365</name>
</gene>
<proteinExistence type="predicted"/>
<comment type="caution">
    <text evidence="1">The sequence shown here is derived from an EMBL/GenBank/DDBJ whole genome shotgun (WGS) entry which is preliminary data.</text>
</comment>
<reference evidence="1 2" key="1">
    <citation type="journal article" date="2014" name="Genome Announc.">
        <title>Draft Genome Sequence of Petroleum Oil-Degrading Marine Bacterium Pseudomonas taeanensis Strain MS-3, Isolated from a Crude Oil-Contaminated Seashore.</title>
        <authorList>
            <person name="Lee S.Y."/>
            <person name="Kim S.H."/>
            <person name="Lee D.G."/>
            <person name="Shin S."/>
            <person name="Yun S.H."/>
            <person name="Choi C.W."/>
            <person name="Chung Y.H."/>
            <person name="Choi J.S."/>
            <person name="Kahng H.Y."/>
            <person name="Kim S.I."/>
        </authorList>
    </citation>
    <scope>NUCLEOTIDE SEQUENCE [LARGE SCALE GENOMIC DNA]</scope>
    <source>
        <strain evidence="1 2">MS-3</strain>
    </source>
</reference>
<dbReference type="Proteomes" id="UP000030063">
    <property type="component" value="Unassembled WGS sequence"/>
</dbReference>
<name>A0A0A1YK72_9PSED</name>
<protein>
    <submittedName>
        <fullName evidence="1">Uncharacterized protein</fullName>
    </submittedName>
</protein>
<evidence type="ECO:0000313" key="2">
    <source>
        <dbReference type="Proteomes" id="UP000030063"/>
    </source>
</evidence>
<organism evidence="1 2">
    <name type="scientific">Pseudomonas taeanensis MS-3</name>
    <dbReference type="NCBI Taxonomy" id="1395571"/>
    <lineage>
        <taxon>Bacteria</taxon>
        <taxon>Pseudomonadati</taxon>
        <taxon>Pseudomonadota</taxon>
        <taxon>Gammaproteobacteria</taxon>
        <taxon>Pseudomonadales</taxon>
        <taxon>Pseudomonadaceae</taxon>
        <taxon>Pseudomonas</taxon>
    </lineage>
</organism>
<accession>A0A0A1YK72</accession>